<name>A0A2P9HA83_PARUW</name>
<gene>
    <name evidence="1" type="ORF">PC_RS08160</name>
</gene>
<dbReference type="Proteomes" id="UP000000529">
    <property type="component" value="Chromosome"/>
</dbReference>
<dbReference type="KEGG" id="pcu:PC_RS08160"/>
<evidence type="ECO:0000313" key="1">
    <source>
        <dbReference type="EMBL" id="SPJ31926.1"/>
    </source>
</evidence>
<dbReference type="STRING" id="264201.pc1704"/>
<reference evidence="1 2" key="1">
    <citation type="journal article" date="2004" name="Science">
        <title>Illuminating the evolutionary history of chlamydiae.</title>
        <authorList>
            <person name="Horn M."/>
            <person name="Collingro A."/>
            <person name="Schmitz-Esser S."/>
            <person name="Beier C.L."/>
            <person name="Purkhold U."/>
            <person name="Fartmann B."/>
            <person name="Brandt P."/>
            <person name="Nyakatura G.J."/>
            <person name="Droege M."/>
            <person name="Frishman D."/>
            <person name="Rattei T."/>
            <person name="Mewes H."/>
            <person name="Wagner M."/>
        </authorList>
    </citation>
    <scope>NUCLEOTIDE SEQUENCE [LARGE SCALE GENOMIC DNA]</scope>
    <source>
        <strain evidence="1 2">UWE25</strain>
    </source>
</reference>
<keyword evidence="2" id="KW-1185">Reference proteome</keyword>
<dbReference type="AlphaFoldDB" id="A0A2P9HA83"/>
<accession>A0A2P9HA83</accession>
<dbReference type="EMBL" id="BX908798">
    <property type="protein sequence ID" value="SPJ31926.1"/>
    <property type="molecule type" value="Genomic_DNA"/>
</dbReference>
<evidence type="ECO:0000313" key="2">
    <source>
        <dbReference type="Proteomes" id="UP000000529"/>
    </source>
</evidence>
<organism evidence="1 2">
    <name type="scientific">Protochlamydia amoebophila (strain UWE25)</name>
    <dbReference type="NCBI Taxonomy" id="264201"/>
    <lineage>
        <taxon>Bacteria</taxon>
        <taxon>Pseudomonadati</taxon>
        <taxon>Chlamydiota</taxon>
        <taxon>Chlamydiia</taxon>
        <taxon>Parachlamydiales</taxon>
        <taxon>Parachlamydiaceae</taxon>
        <taxon>Candidatus Protochlamydia</taxon>
    </lineage>
</organism>
<protein>
    <submittedName>
        <fullName evidence="1">Uncharacterized protein</fullName>
    </submittedName>
</protein>
<dbReference type="SUPFAM" id="SSF46785">
    <property type="entry name" value="Winged helix' DNA-binding domain"/>
    <property type="match status" value="1"/>
</dbReference>
<dbReference type="OrthoDB" id="20579at2"/>
<dbReference type="InterPro" id="IPR036390">
    <property type="entry name" value="WH_DNA-bd_sf"/>
</dbReference>
<dbReference type="RefSeq" id="WP_044045216.1">
    <property type="nucleotide sequence ID" value="NC_005861.2"/>
</dbReference>
<sequence length="454" mass="53714">MNMPPIGRKTKIVLSDYPYKRDIENRLLLSHLSILEVKILQEILHSSLKISIKELAEELEISSPILISHLDKLSATKLFKRNELTLIVDKEVRKYFEIQLEKFEEDFEPNLEFLQSLLNKVPIHVLPVWYAIPRSSDHIFSSIIEKYFQTPKMYREYLGDLQFEDPILKEIMKDVYEAPDFTITAVALIDKYKLSREKFEENLLLLEYYFVCCLRYKKVGEYWEEIVTPFHEYHEYLLVKAQNTPKAIADKSTIQHTLSTEFGYIREVEAILSNCKSKKELHLLSMNYLSNSTEFKSLIDKLVYFGFLKKIQDMMVATEKGMLWLKRPPIAQMTSLAWDWLSEPFEADDLSIYWNPRNFRLIEKYLKQFKYHDWVYLEDFIKSFMGPMGDRGPINLVNKGKKWKYALPVYQSEELNFIREVITKTLFQLGIVSTGIHQNQVCFTVTAFGHQFIH</sequence>
<proteinExistence type="predicted"/>